<dbReference type="EMBL" id="SEOQ01000014">
    <property type="protein sequence ID" value="TFY72446.1"/>
    <property type="molecule type" value="Genomic_DNA"/>
</dbReference>
<feature type="compositionally biased region" description="Polar residues" evidence="1">
    <location>
        <begin position="48"/>
        <end position="61"/>
    </location>
</feature>
<feature type="compositionally biased region" description="Polar residues" evidence="1">
    <location>
        <begin position="82"/>
        <end position="95"/>
    </location>
</feature>
<protein>
    <submittedName>
        <fullName evidence="2">Uncharacterized protein</fullName>
    </submittedName>
</protein>
<feature type="compositionally biased region" description="Basic and acidic residues" evidence="1">
    <location>
        <begin position="62"/>
        <end position="74"/>
    </location>
</feature>
<feature type="compositionally biased region" description="Low complexity" evidence="1">
    <location>
        <begin position="161"/>
        <end position="172"/>
    </location>
</feature>
<feature type="compositionally biased region" description="Polar residues" evidence="1">
    <location>
        <begin position="188"/>
        <end position="204"/>
    </location>
</feature>
<organism evidence="2 3">
    <name type="scientific">Dentipellis fragilis</name>
    <dbReference type="NCBI Taxonomy" id="205917"/>
    <lineage>
        <taxon>Eukaryota</taxon>
        <taxon>Fungi</taxon>
        <taxon>Dikarya</taxon>
        <taxon>Basidiomycota</taxon>
        <taxon>Agaricomycotina</taxon>
        <taxon>Agaricomycetes</taxon>
        <taxon>Russulales</taxon>
        <taxon>Hericiaceae</taxon>
        <taxon>Dentipellis</taxon>
    </lineage>
</organism>
<name>A0A4Y9ZC91_9AGAM</name>
<feature type="region of interest" description="Disordered" evidence="1">
    <location>
        <begin position="399"/>
        <end position="439"/>
    </location>
</feature>
<proteinExistence type="predicted"/>
<feature type="compositionally biased region" description="Polar residues" evidence="1">
    <location>
        <begin position="148"/>
        <end position="160"/>
    </location>
</feature>
<feature type="compositionally biased region" description="Low complexity" evidence="1">
    <location>
        <begin position="399"/>
        <end position="410"/>
    </location>
</feature>
<dbReference type="OrthoDB" id="3055857at2759"/>
<feature type="region of interest" description="Disordered" evidence="1">
    <location>
        <begin position="325"/>
        <end position="367"/>
    </location>
</feature>
<keyword evidence="3" id="KW-1185">Reference proteome</keyword>
<reference evidence="2 3" key="1">
    <citation type="submission" date="2019-02" db="EMBL/GenBank/DDBJ databases">
        <title>Genome sequencing of the rare red list fungi Dentipellis fragilis.</title>
        <authorList>
            <person name="Buettner E."/>
            <person name="Kellner H."/>
        </authorList>
    </citation>
    <scope>NUCLEOTIDE SEQUENCE [LARGE SCALE GENOMIC DNA]</scope>
    <source>
        <strain evidence="2 3">DSM 105465</strain>
    </source>
</reference>
<evidence type="ECO:0000313" key="2">
    <source>
        <dbReference type="EMBL" id="TFY72446.1"/>
    </source>
</evidence>
<feature type="region of interest" description="Disordered" evidence="1">
    <location>
        <begin position="530"/>
        <end position="603"/>
    </location>
</feature>
<sequence>MTWILTYSLLPRDRNASHGPRRACSRPPPSMSSARRPTTYSHRKRRSSAQNNVTMSSPLRNTDSEDIPRSEMSARMKKRARQTINNTHFPLSQEQDLAEATRKPKRLKRTPALQNDHDLHDTTLAPATLLHDFTIPLKGSDMASISFQTPHHLNPPNKTMSSSSGFALASSAPPEPLSPLPRVRRMLSRTSSRNLKENSGSIKSLASPFHSRSASKTSSPKKKKTKKPAFYTKARTLSDANTCNGQVMKDDEHVPISHGMVLDSPRSLRRSTSHDRFSVHLPSTNMFDHLCEEVWFRPPKALSRSPFDENILPAETPLPDWSYDTSAFFGDAPQGQSTPLLQRGISPRSDSPGEGTPSAPNTPELNGARDVVMKEVLPESVANSRRKTLHYSKDSIFSSSFSDSTSVDVSHPQAQGRRSHAASTVPRSIPGSPTDRTGAIDQLLPERVPTPCSSPAAEELTGMLNGMGIDEGRTAGSPYLPPHRSRSLDSAALSGVANAQAAAKDEPIRRRDRAGTIRASDFGQKTVNVPTRAPVAHPGGGYTRTRSGTIRPTRPPMHTRINSEPSVAPVTTARDGSPDSDDPLDLLKSPFSEDRTVSPASRLHGKARIPAAVKKRAAEIHQDVCMEVASDASDDPLMLLEGKGWSWEDRWG</sequence>
<feature type="region of interest" description="Disordered" evidence="1">
    <location>
        <begin position="13"/>
        <end position="115"/>
    </location>
</feature>
<evidence type="ECO:0000256" key="1">
    <source>
        <dbReference type="SAM" id="MobiDB-lite"/>
    </source>
</evidence>
<feature type="region of interest" description="Disordered" evidence="1">
    <location>
        <begin position="148"/>
        <end position="229"/>
    </location>
</feature>
<dbReference type="AlphaFoldDB" id="A0A4Y9ZC91"/>
<comment type="caution">
    <text evidence="2">The sequence shown here is derived from an EMBL/GenBank/DDBJ whole genome shotgun (WGS) entry which is preliminary data.</text>
</comment>
<accession>A0A4Y9ZC91</accession>
<dbReference type="Proteomes" id="UP000298327">
    <property type="component" value="Unassembled WGS sequence"/>
</dbReference>
<evidence type="ECO:0000313" key="3">
    <source>
        <dbReference type="Proteomes" id="UP000298327"/>
    </source>
</evidence>
<gene>
    <name evidence="2" type="ORF">EVG20_g557</name>
</gene>